<accession>A0A399F0V0</accession>
<evidence type="ECO:0000313" key="2">
    <source>
        <dbReference type="EMBL" id="RIH89266.1"/>
    </source>
</evidence>
<keyword evidence="3" id="KW-1185">Reference proteome</keyword>
<reference evidence="2 3" key="1">
    <citation type="submission" date="2018-08" db="EMBL/GenBank/DDBJ databases">
        <title>Meiothermus roseus NBRC 110900 genome sequencing project.</title>
        <authorList>
            <person name="Da Costa M.S."/>
            <person name="Albuquerque L."/>
            <person name="Raposo P."/>
            <person name="Froufe H.J.C."/>
            <person name="Barroso C.S."/>
            <person name="Egas C."/>
        </authorList>
    </citation>
    <scope>NUCLEOTIDE SEQUENCE [LARGE SCALE GENOMIC DNA]</scope>
    <source>
        <strain evidence="2 3">NBRC 110900</strain>
    </source>
</reference>
<dbReference type="Proteomes" id="UP000265341">
    <property type="component" value="Unassembled WGS sequence"/>
</dbReference>
<keyword evidence="1" id="KW-0472">Membrane</keyword>
<comment type="caution">
    <text evidence="2">The sequence shown here is derived from an EMBL/GenBank/DDBJ whole genome shotgun (WGS) entry which is preliminary data.</text>
</comment>
<dbReference type="AlphaFoldDB" id="A0A399F0V0"/>
<gene>
    <name evidence="2" type="ORF">Mrose_00406</name>
</gene>
<evidence type="ECO:0008006" key="4">
    <source>
        <dbReference type="Google" id="ProtNLM"/>
    </source>
</evidence>
<evidence type="ECO:0000256" key="1">
    <source>
        <dbReference type="SAM" id="Phobius"/>
    </source>
</evidence>
<organism evidence="2 3">
    <name type="scientific">Calidithermus roseus</name>
    <dbReference type="NCBI Taxonomy" id="1644118"/>
    <lineage>
        <taxon>Bacteria</taxon>
        <taxon>Thermotogati</taxon>
        <taxon>Deinococcota</taxon>
        <taxon>Deinococci</taxon>
        <taxon>Thermales</taxon>
        <taxon>Thermaceae</taxon>
        <taxon>Calidithermus</taxon>
    </lineage>
</organism>
<feature type="transmembrane region" description="Helical" evidence="1">
    <location>
        <begin position="12"/>
        <end position="31"/>
    </location>
</feature>
<keyword evidence="1" id="KW-1133">Transmembrane helix</keyword>
<dbReference type="EMBL" id="QWLA01000004">
    <property type="protein sequence ID" value="RIH89266.1"/>
    <property type="molecule type" value="Genomic_DNA"/>
</dbReference>
<feature type="transmembrane region" description="Helical" evidence="1">
    <location>
        <begin position="43"/>
        <end position="64"/>
    </location>
</feature>
<protein>
    <recommendedName>
        <fullName evidence="4">LydA holin phage, holin superfamily III</fullName>
    </recommendedName>
</protein>
<evidence type="ECO:0000313" key="3">
    <source>
        <dbReference type="Proteomes" id="UP000265341"/>
    </source>
</evidence>
<proteinExistence type="predicted"/>
<sequence length="115" mass="12298">MKIDGEAVDVFRISALFAAIAALLSSLASLLTSHWPPTPLSVIRATLNVASTAFWGGISGWTLYAMMPSVEPTMLAAFSAVIGSYGHKVSRRVLLTVLGRVLNLPGLDDERRKAD</sequence>
<name>A0A399F0V0_9DEIN</name>
<keyword evidence="1" id="KW-0812">Transmembrane</keyword>
<dbReference type="RefSeq" id="WP_119275762.1">
    <property type="nucleotide sequence ID" value="NZ_QWLA01000004.1"/>
</dbReference>